<feature type="chain" id="PRO_5001777621" description="Lipoprotein" evidence="1">
    <location>
        <begin position="22"/>
        <end position="200"/>
    </location>
</feature>
<keyword evidence="1" id="KW-0732">Signal</keyword>
<accession>A0A084JUV1</accession>
<evidence type="ECO:0000313" key="4">
    <source>
        <dbReference type="Proteomes" id="UP000028531"/>
    </source>
</evidence>
<evidence type="ECO:0000313" key="3">
    <source>
        <dbReference type="EMBL" id="PRX15582.1"/>
    </source>
</evidence>
<keyword evidence="5" id="KW-1185">Reference proteome</keyword>
<feature type="signal peptide" evidence="1">
    <location>
        <begin position="1"/>
        <end position="21"/>
    </location>
</feature>
<comment type="caution">
    <text evidence="2">The sequence shown here is derived from an EMBL/GenBank/DDBJ whole genome shotgun (WGS) entry which is preliminary data.</text>
</comment>
<reference evidence="2 4" key="1">
    <citation type="submission" date="2014-07" db="EMBL/GenBank/DDBJ databases">
        <title>Draft genome sequence of Nonlabens ulvanivorans, an ulvan degrading bacterium.</title>
        <authorList>
            <person name="Kopel M."/>
            <person name="Helbert W."/>
            <person name="Henrissat B."/>
            <person name="Doniger T."/>
            <person name="Banin E."/>
        </authorList>
    </citation>
    <scope>NUCLEOTIDE SEQUENCE [LARGE SCALE GENOMIC DNA]</scope>
    <source>
        <strain evidence="2 4">PLR</strain>
    </source>
</reference>
<dbReference type="Proteomes" id="UP000028531">
    <property type="component" value="Unassembled WGS sequence"/>
</dbReference>
<dbReference type="OrthoDB" id="881763at2"/>
<protein>
    <recommendedName>
        <fullName evidence="6">Lipoprotein</fullName>
    </recommendedName>
</protein>
<organism evidence="2 4">
    <name type="scientific">Nonlabens ulvanivorans</name>
    <name type="common">Persicivirga ulvanivorans</name>
    <dbReference type="NCBI Taxonomy" id="906888"/>
    <lineage>
        <taxon>Bacteria</taxon>
        <taxon>Pseudomonadati</taxon>
        <taxon>Bacteroidota</taxon>
        <taxon>Flavobacteriia</taxon>
        <taxon>Flavobacteriales</taxon>
        <taxon>Flavobacteriaceae</taxon>
        <taxon>Nonlabens</taxon>
    </lineage>
</organism>
<dbReference type="EMBL" id="JPJI01000032">
    <property type="protein sequence ID" value="KEZ92735.1"/>
    <property type="molecule type" value="Genomic_DNA"/>
</dbReference>
<dbReference type="EMBL" id="PVNA01000001">
    <property type="protein sequence ID" value="PRX15582.1"/>
    <property type="molecule type" value="Genomic_DNA"/>
</dbReference>
<evidence type="ECO:0000256" key="1">
    <source>
        <dbReference type="SAM" id="SignalP"/>
    </source>
</evidence>
<dbReference type="Proteomes" id="UP000239997">
    <property type="component" value="Unassembled WGS sequence"/>
</dbReference>
<dbReference type="AlphaFoldDB" id="A0A084JUV1"/>
<dbReference type="RefSeq" id="WP_036583921.1">
    <property type="nucleotide sequence ID" value="NZ_JPJI01000032.1"/>
</dbReference>
<evidence type="ECO:0008006" key="6">
    <source>
        <dbReference type="Google" id="ProtNLM"/>
    </source>
</evidence>
<proteinExistence type="predicted"/>
<reference evidence="3 5" key="2">
    <citation type="submission" date="2018-03" db="EMBL/GenBank/DDBJ databases">
        <title>Genomic Encyclopedia of Archaeal and Bacterial Type Strains, Phase II (KMG-II): from individual species to whole genera.</title>
        <authorList>
            <person name="Goeker M."/>
        </authorList>
    </citation>
    <scope>NUCLEOTIDE SEQUENCE [LARGE SCALE GENOMIC DNA]</scope>
    <source>
        <strain evidence="3 5">DSM 22727</strain>
    </source>
</reference>
<sequence>MKILKTLIACLLLIACTTDDAPPQESLLPPITMTGENTFGCLIDGEFFKPRDGQSTINSENKGLRVVQTETDNWEIHVFDRKSNKTKSLYIHLEDYFINKEGRYEIGAANGLRGVDGPNNNYLYGSFWNSAIGDYSNYHSFEGSGSIEVIEDNQDSGNFYIISGVFQAKLLNIENPMDSLIISQGHFDIESISLQSTSFD</sequence>
<evidence type="ECO:0000313" key="5">
    <source>
        <dbReference type="Proteomes" id="UP000239997"/>
    </source>
</evidence>
<gene>
    <name evidence="2" type="ORF">IL45_11390</name>
    <name evidence="3" type="ORF">LY02_00802</name>
</gene>
<evidence type="ECO:0000313" key="2">
    <source>
        <dbReference type="EMBL" id="KEZ92735.1"/>
    </source>
</evidence>
<dbReference type="PROSITE" id="PS51257">
    <property type="entry name" value="PROKAR_LIPOPROTEIN"/>
    <property type="match status" value="1"/>
</dbReference>
<name>A0A084JUV1_NONUL</name>